<evidence type="ECO:0000256" key="1">
    <source>
        <dbReference type="ARBA" id="ARBA00004370"/>
    </source>
</evidence>
<evidence type="ECO:0000256" key="3">
    <source>
        <dbReference type="SAM" id="Phobius"/>
    </source>
</evidence>
<dbReference type="SUPFAM" id="SSF56601">
    <property type="entry name" value="beta-lactamase/transpeptidase-like"/>
    <property type="match status" value="1"/>
</dbReference>
<reference evidence="6 7" key="1">
    <citation type="submission" date="2021-03" db="EMBL/GenBank/DDBJ databases">
        <title>Sequencing the genomes of 1000 actinobacteria strains.</title>
        <authorList>
            <person name="Klenk H.-P."/>
        </authorList>
    </citation>
    <scope>NUCLEOTIDE SEQUENCE [LARGE SCALE GENOMIC DNA]</scope>
    <source>
        <strain evidence="6 7">DSM 45256</strain>
    </source>
</reference>
<dbReference type="PANTHER" id="PTHR46825">
    <property type="entry name" value="D-ALANYL-D-ALANINE-CARBOXYPEPTIDASE/ENDOPEPTIDASE AMPH"/>
    <property type="match status" value="1"/>
</dbReference>
<dbReference type="Proteomes" id="UP001519295">
    <property type="component" value="Unassembled WGS sequence"/>
</dbReference>
<keyword evidence="3" id="KW-1133">Transmembrane helix</keyword>
<dbReference type="InterPro" id="IPR001466">
    <property type="entry name" value="Beta-lactam-related"/>
</dbReference>
<evidence type="ECO:0000313" key="7">
    <source>
        <dbReference type="Proteomes" id="UP001519295"/>
    </source>
</evidence>
<evidence type="ECO:0000313" key="6">
    <source>
        <dbReference type="EMBL" id="MBP2368856.1"/>
    </source>
</evidence>
<comment type="caution">
    <text evidence="6">The sequence shown here is derived from an EMBL/GenBank/DDBJ whole genome shotgun (WGS) entry which is preliminary data.</text>
</comment>
<dbReference type="EMBL" id="JAGINU010000001">
    <property type="protein sequence ID" value="MBP2368856.1"/>
    <property type="molecule type" value="Genomic_DNA"/>
</dbReference>
<feature type="domain" description="Beta-lactamase-related" evidence="5">
    <location>
        <begin position="26"/>
        <end position="331"/>
    </location>
</feature>
<organism evidence="6 7">
    <name type="scientific">Pseudonocardia parietis</name>
    <dbReference type="NCBI Taxonomy" id="570936"/>
    <lineage>
        <taxon>Bacteria</taxon>
        <taxon>Bacillati</taxon>
        <taxon>Actinomycetota</taxon>
        <taxon>Actinomycetes</taxon>
        <taxon>Pseudonocardiales</taxon>
        <taxon>Pseudonocardiaceae</taxon>
        <taxon>Pseudonocardia</taxon>
    </lineage>
</organism>
<proteinExistence type="predicted"/>
<keyword evidence="2 3" id="KW-0472">Membrane</keyword>
<protein>
    <submittedName>
        <fullName evidence="6">CubicO group peptidase (Beta-lactamase class C family)</fullName>
    </submittedName>
</protein>
<dbReference type="InterPro" id="IPR050491">
    <property type="entry name" value="AmpC-like"/>
</dbReference>
<keyword evidence="3" id="KW-0812">Transmembrane</keyword>
<sequence>MAVVLAALGALALPAGAADDRGPGVDDEVRGYAAEFAVPGMVAVVLGPEGRVTTAPHGRTSDGAPVTADTRFRIASMSKAFTAVAVLQLAEQGRLRLDQPVAELLPGFAVADPRGASITVRHLLSHTSGLAAADVDEFALPPAASSSALVEGLREVPLAHDPGTTHEYVNANYVVAARIIETLADRPFGEYLRDAVLLPLGMRATVATDRCDAGVPGLPLGHAGALGIQVPVPEIPAFCAGDGGVVTTATDLTRWLRFQTGDGAPLLTQASLRQAHTPAPGTDGRYGLGWSVRTTDDGGTRVLHGGALTTWTSGIELSTTGSGAFVLTDAAGAPGMLAARMVAQADGRDPGPPHTDPMRPVNLVLLGLVVLAAALLTAAVLRAGRRARALGGRRRAFSLPAAAVVTGALLLPVVWAVGAGPSWTGWLMLLWMVPPAGALVLVLVAGGAAALVARSRARRVQLPARSPSACDASAAAVRSSAS</sequence>
<dbReference type="Pfam" id="PF00144">
    <property type="entry name" value="Beta-lactamase"/>
    <property type="match status" value="1"/>
</dbReference>
<keyword evidence="4" id="KW-0732">Signal</keyword>
<feature type="chain" id="PRO_5046699999" evidence="4">
    <location>
        <begin position="18"/>
        <end position="482"/>
    </location>
</feature>
<name>A0ABS4VY64_9PSEU</name>
<dbReference type="InterPro" id="IPR012338">
    <property type="entry name" value="Beta-lactam/transpept-like"/>
</dbReference>
<feature type="transmembrane region" description="Helical" evidence="3">
    <location>
        <begin position="429"/>
        <end position="453"/>
    </location>
</feature>
<accession>A0ABS4VY64</accession>
<dbReference type="RefSeq" id="WP_210030539.1">
    <property type="nucleotide sequence ID" value="NZ_JAGINU010000001.1"/>
</dbReference>
<gene>
    <name evidence="6" type="ORF">JOF36_004552</name>
</gene>
<dbReference type="Gene3D" id="3.40.710.10">
    <property type="entry name" value="DD-peptidase/beta-lactamase superfamily"/>
    <property type="match status" value="1"/>
</dbReference>
<keyword evidence="7" id="KW-1185">Reference proteome</keyword>
<dbReference type="PANTHER" id="PTHR46825:SF11">
    <property type="entry name" value="PENICILLIN-BINDING PROTEIN 4"/>
    <property type="match status" value="1"/>
</dbReference>
<feature type="transmembrane region" description="Helical" evidence="3">
    <location>
        <begin position="363"/>
        <end position="384"/>
    </location>
</feature>
<feature type="signal peptide" evidence="4">
    <location>
        <begin position="1"/>
        <end position="17"/>
    </location>
</feature>
<comment type="subcellular location">
    <subcellularLocation>
        <location evidence="1">Membrane</location>
    </subcellularLocation>
</comment>
<evidence type="ECO:0000256" key="2">
    <source>
        <dbReference type="ARBA" id="ARBA00023136"/>
    </source>
</evidence>
<evidence type="ECO:0000259" key="5">
    <source>
        <dbReference type="Pfam" id="PF00144"/>
    </source>
</evidence>
<feature type="transmembrane region" description="Helical" evidence="3">
    <location>
        <begin position="396"/>
        <end position="417"/>
    </location>
</feature>
<evidence type="ECO:0000256" key="4">
    <source>
        <dbReference type="SAM" id="SignalP"/>
    </source>
</evidence>